<protein>
    <submittedName>
        <fullName evidence="1">Uncharacterized protein</fullName>
    </submittedName>
</protein>
<keyword evidence="2" id="KW-1185">Reference proteome</keyword>
<dbReference type="AlphaFoldDB" id="A0A9C7GAS5"/>
<comment type="caution">
    <text evidence="1">The sequence shown here is derived from an EMBL/GenBank/DDBJ whole genome shotgun (WGS) entry which is preliminary data.</text>
</comment>
<proteinExistence type="predicted"/>
<organism evidence="1 2">
    <name type="scientific">Pseudoneobacillus rhizosphaerae</name>
    <dbReference type="NCBI Taxonomy" id="2880968"/>
    <lineage>
        <taxon>Bacteria</taxon>
        <taxon>Bacillati</taxon>
        <taxon>Bacillota</taxon>
        <taxon>Bacilli</taxon>
        <taxon>Bacillales</taxon>
        <taxon>Bacillaceae</taxon>
        <taxon>Pseudoneobacillus</taxon>
    </lineage>
</organism>
<evidence type="ECO:0000313" key="2">
    <source>
        <dbReference type="Proteomes" id="UP000789845"/>
    </source>
</evidence>
<evidence type="ECO:0000313" key="1">
    <source>
        <dbReference type="EMBL" id="CAG9608753.1"/>
    </source>
</evidence>
<name>A0A9C7GAS5_9BACI</name>
<gene>
    <name evidence="1" type="ORF">NEOCIP111885_02470</name>
</gene>
<dbReference type="EMBL" id="CAKJTG010000012">
    <property type="protein sequence ID" value="CAG9608753.1"/>
    <property type="molecule type" value="Genomic_DNA"/>
</dbReference>
<sequence>MANLKHLQIDHDDPLNSYYITLCHVYYFHVTDENSEKEKLQAEGTIETICSLLFHAINIEGTTIREMDNERYVKEYKRFYNDIIDAIRECCKNEVDFEIFLEIIDEIIGAALTLANAFNKLQSVKEEYMEEVVVDEALKEEE</sequence>
<reference evidence="1" key="1">
    <citation type="submission" date="2021-10" db="EMBL/GenBank/DDBJ databases">
        <authorList>
            <person name="Criscuolo A."/>
        </authorList>
    </citation>
    <scope>NUCLEOTIDE SEQUENCE</scope>
    <source>
        <strain evidence="1">CIP111885</strain>
    </source>
</reference>
<dbReference type="Proteomes" id="UP000789845">
    <property type="component" value="Unassembled WGS sequence"/>
</dbReference>
<accession>A0A9C7GAS5</accession>
<dbReference type="RefSeq" id="WP_230496994.1">
    <property type="nucleotide sequence ID" value="NZ_CAKJTG010000012.1"/>
</dbReference>